<dbReference type="Proteomes" id="UP000267027">
    <property type="component" value="Unassembled WGS sequence"/>
</dbReference>
<dbReference type="WBParaSite" id="ACOC_0000729401-mRNA-1">
    <property type="protein sequence ID" value="ACOC_0000729401-mRNA-1"/>
    <property type="gene ID" value="ACOC_0000729401"/>
</dbReference>
<dbReference type="EMBL" id="UYYA01004024">
    <property type="protein sequence ID" value="VDM58880.1"/>
    <property type="molecule type" value="Genomic_DNA"/>
</dbReference>
<name>A0A0R3PPW1_ANGCS</name>
<evidence type="ECO:0000313" key="2">
    <source>
        <dbReference type="Proteomes" id="UP000267027"/>
    </source>
</evidence>
<protein>
    <submittedName>
        <fullName evidence="1 3">Uncharacterized protein</fullName>
    </submittedName>
</protein>
<proteinExistence type="predicted"/>
<evidence type="ECO:0000313" key="1">
    <source>
        <dbReference type="EMBL" id="VDM58880.1"/>
    </source>
</evidence>
<evidence type="ECO:0000313" key="3">
    <source>
        <dbReference type="WBParaSite" id="ACOC_0000729401-mRNA-1"/>
    </source>
</evidence>
<dbReference type="AlphaFoldDB" id="A0A0R3PPW1"/>
<accession>A0A0R3PPW1</accession>
<sequence>MCRRQLQSVQPCGYRRIHKLKRYEFSSVMRI</sequence>
<reference evidence="3" key="1">
    <citation type="submission" date="2017-02" db="UniProtKB">
        <authorList>
            <consortium name="WormBaseParasite"/>
        </authorList>
    </citation>
    <scope>IDENTIFICATION</scope>
</reference>
<reference evidence="1 2" key="2">
    <citation type="submission" date="2018-11" db="EMBL/GenBank/DDBJ databases">
        <authorList>
            <consortium name="Pathogen Informatics"/>
        </authorList>
    </citation>
    <scope>NUCLEOTIDE SEQUENCE [LARGE SCALE GENOMIC DNA]</scope>
    <source>
        <strain evidence="1 2">Costa Rica</strain>
    </source>
</reference>
<keyword evidence="2" id="KW-1185">Reference proteome</keyword>
<organism evidence="3">
    <name type="scientific">Angiostrongylus costaricensis</name>
    <name type="common">Nematode worm</name>
    <dbReference type="NCBI Taxonomy" id="334426"/>
    <lineage>
        <taxon>Eukaryota</taxon>
        <taxon>Metazoa</taxon>
        <taxon>Ecdysozoa</taxon>
        <taxon>Nematoda</taxon>
        <taxon>Chromadorea</taxon>
        <taxon>Rhabditida</taxon>
        <taxon>Rhabditina</taxon>
        <taxon>Rhabditomorpha</taxon>
        <taxon>Strongyloidea</taxon>
        <taxon>Metastrongylidae</taxon>
        <taxon>Angiostrongylus</taxon>
    </lineage>
</organism>
<gene>
    <name evidence="1" type="ORF">ACOC_LOCUS7295</name>
</gene>